<dbReference type="AlphaFoldDB" id="A0AAD9XRI2"/>
<gene>
    <name evidence="1" type="ORF">Ddye_003105</name>
</gene>
<dbReference type="Proteomes" id="UP001280121">
    <property type="component" value="Unassembled WGS sequence"/>
</dbReference>
<protein>
    <submittedName>
        <fullName evidence="1">Uncharacterized protein</fullName>
    </submittedName>
</protein>
<dbReference type="Gene3D" id="3.40.30.10">
    <property type="entry name" value="Glutaredoxin"/>
    <property type="match status" value="1"/>
</dbReference>
<comment type="caution">
    <text evidence="1">The sequence shown here is derived from an EMBL/GenBank/DDBJ whole genome shotgun (WGS) entry which is preliminary data.</text>
</comment>
<keyword evidence="2" id="KW-1185">Reference proteome</keyword>
<evidence type="ECO:0000313" key="2">
    <source>
        <dbReference type="Proteomes" id="UP001280121"/>
    </source>
</evidence>
<sequence length="203" mass="21946">MGEFLALRECLLMAKHHNLLVHLAEVDASVVASALNSSLSDLGDACSVINDIRALLDENRRGRLLHRPLPPAHHNHTPHFQLQSPLLLVLHRLSSGVAGALASVAAVASLSYQEVHAKEPLPADLAPKEVVLYQYEACPFCNKVKADRPLPKEASCHRKLLSSVAVAVADAESSSPSPGRRPRSCLLFSEVHEIASATKSLRK</sequence>
<dbReference type="EMBL" id="JANJYI010000001">
    <property type="protein sequence ID" value="KAK2664531.1"/>
    <property type="molecule type" value="Genomic_DNA"/>
</dbReference>
<reference evidence="1" key="1">
    <citation type="journal article" date="2023" name="Plant J.">
        <title>Genome sequences and population genomics provide insights into the demographic history, inbreeding, and mutation load of two 'living fossil' tree species of Dipteronia.</title>
        <authorList>
            <person name="Feng Y."/>
            <person name="Comes H.P."/>
            <person name="Chen J."/>
            <person name="Zhu S."/>
            <person name="Lu R."/>
            <person name="Zhang X."/>
            <person name="Li P."/>
            <person name="Qiu J."/>
            <person name="Olsen K.M."/>
            <person name="Qiu Y."/>
        </authorList>
    </citation>
    <scope>NUCLEOTIDE SEQUENCE</scope>
    <source>
        <strain evidence="1">KIB01</strain>
    </source>
</reference>
<proteinExistence type="predicted"/>
<accession>A0AAD9XRI2</accession>
<name>A0AAD9XRI2_9ROSI</name>
<evidence type="ECO:0000313" key="1">
    <source>
        <dbReference type="EMBL" id="KAK2664531.1"/>
    </source>
</evidence>
<organism evidence="1 2">
    <name type="scientific">Dipteronia dyeriana</name>
    <dbReference type="NCBI Taxonomy" id="168575"/>
    <lineage>
        <taxon>Eukaryota</taxon>
        <taxon>Viridiplantae</taxon>
        <taxon>Streptophyta</taxon>
        <taxon>Embryophyta</taxon>
        <taxon>Tracheophyta</taxon>
        <taxon>Spermatophyta</taxon>
        <taxon>Magnoliopsida</taxon>
        <taxon>eudicotyledons</taxon>
        <taxon>Gunneridae</taxon>
        <taxon>Pentapetalae</taxon>
        <taxon>rosids</taxon>
        <taxon>malvids</taxon>
        <taxon>Sapindales</taxon>
        <taxon>Sapindaceae</taxon>
        <taxon>Hippocastanoideae</taxon>
        <taxon>Acereae</taxon>
        <taxon>Dipteronia</taxon>
    </lineage>
</organism>